<dbReference type="EMBL" id="FOQY01000020">
    <property type="protein sequence ID" value="SFK22765.1"/>
    <property type="molecule type" value="Genomic_DNA"/>
</dbReference>
<feature type="region of interest" description="Disordered" evidence="1">
    <location>
        <begin position="146"/>
        <end position="178"/>
    </location>
</feature>
<dbReference type="InterPro" id="IPR009319">
    <property type="entry name" value="Phage_A118_VSP1"/>
</dbReference>
<organism evidence="2 3">
    <name type="scientific">Streptosporangium canum</name>
    <dbReference type="NCBI Taxonomy" id="324952"/>
    <lineage>
        <taxon>Bacteria</taxon>
        <taxon>Bacillati</taxon>
        <taxon>Actinomycetota</taxon>
        <taxon>Actinomycetes</taxon>
        <taxon>Streptosporangiales</taxon>
        <taxon>Streptosporangiaceae</taxon>
        <taxon>Streptosporangium</taxon>
    </lineage>
</organism>
<proteinExistence type="predicted"/>
<dbReference type="RefSeq" id="WP_093889566.1">
    <property type="nucleotide sequence ID" value="NZ_FOQY01000020.1"/>
</dbReference>
<dbReference type="GeneID" id="96300886"/>
<protein>
    <submittedName>
        <fullName evidence="2">Phage minor capsid protein 2</fullName>
    </submittedName>
</protein>
<dbReference type="GO" id="GO:0005198">
    <property type="term" value="F:structural molecule activity"/>
    <property type="evidence" value="ECO:0007669"/>
    <property type="project" value="InterPro"/>
</dbReference>
<dbReference type="AlphaFoldDB" id="A0A1I3XT91"/>
<gene>
    <name evidence="2" type="ORF">SAMN05216275_12013</name>
</gene>
<evidence type="ECO:0000256" key="1">
    <source>
        <dbReference type="SAM" id="MobiDB-lite"/>
    </source>
</evidence>
<sequence length="221" mass="24426">MAVDQDLLDQIAGTVADLYREVEASLVTVIADELKAARQRLMDRGIVSFTDRADRTWRLSSYAEMIGRTNAARAAIQGQMDQLASAGIDLVYVSDNTQECKRCRPFESKVLRRGSGPIGRIQVEHGTRDGELVTVDVLDTLDGAQSKGFQHPNCRHSVPASSRPQAGPRAAPSATCSRPWPNACSSWGSCPGDAGTRRRQPRLPRIQRFQRQAHRRCSLRL</sequence>
<dbReference type="Proteomes" id="UP000199111">
    <property type="component" value="Unassembled WGS sequence"/>
</dbReference>
<keyword evidence="3" id="KW-1185">Reference proteome</keyword>
<reference evidence="3" key="1">
    <citation type="submission" date="2016-10" db="EMBL/GenBank/DDBJ databases">
        <authorList>
            <person name="Varghese N."/>
            <person name="Submissions S."/>
        </authorList>
    </citation>
    <scope>NUCLEOTIDE SEQUENCE [LARGE SCALE GENOMIC DNA]</scope>
    <source>
        <strain evidence="3">CGMCC 4.2126</strain>
    </source>
</reference>
<evidence type="ECO:0000313" key="2">
    <source>
        <dbReference type="EMBL" id="SFK22765.1"/>
    </source>
</evidence>
<name>A0A1I3XT91_9ACTN</name>
<evidence type="ECO:0000313" key="3">
    <source>
        <dbReference type="Proteomes" id="UP000199111"/>
    </source>
</evidence>
<dbReference type="Pfam" id="PF06152">
    <property type="entry name" value="Phage_min_cap2"/>
    <property type="match status" value="1"/>
</dbReference>
<accession>A0A1I3XT91</accession>